<dbReference type="CDD" id="cd14688">
    <property type="entry name" value="bZIP_YAP"/>
    <property type="match status" value="1"/>
</dbReference>
<feature type="compositionally biased region" description="Basic and acidic residues" evidence="1">
    <location>
        <begin position="288"/>
        <end position="304"/>
    </location>
</feature>
<feature type="region of interest" description="Disordered" evidence="1">
    <location>
        <begin position="257"/>
        <end position="304"/>
    </location>
</feature>
<dbReference type="VEuPathDB" id="FungiDB:ASPFODRAFT_273608"/>
<evidence type="ECO:0000313" key="2">
    <source>
        <dbReference type="EMBL" id="GAT27476.1"/>
    </source>
</evidence>
<dbReference type="AlphaFoldDB" id="A0A146FNX1"/>
<sequence length="517" mass="59052">MDLWDQNLEDADGELATAQFDSGAEHLDVDDDIPIEDGDENLPEHTEFWRLITSSPVYEWLLGSLRRKLHLQPAEPNVQDAIRDRVLETLPSSRRVSRYDQPTIYQVVFRLNWDPASFIAEQEYDISREGFLGKIITITGSDQDAQAMTCLQYLQQTWHSYGADILQLVEATLLSERDYKHSCTLFPHWYPRMLIMSIGTLPDNTQLAAWTNEKEFLVEVTGIESSITEIGEQLAWLGSALRSSPHDSRILYCKPFINSASPSPEPPQAKKRESRAGTRNVTSLSAEQLERKRVNDREAQRTIRQRTKDHIERLERQVAELKVKGEHRRNMALEQEIRALKHQLARASRQEYPGMSYKDAANPNPQAAAITRVLCGIDFKCEDLEQASSSPPLGQCWHHLFRNPTVVMGFPIPYRSRQNTGLEIPLNILADLAQATQVDVFSDKLLIKGFSSLLIPTEYIRDQNQMMWHLRYNVHGDRISYLDGIGAHVRHITLADLESSRHILGWCSDAQFHAGMS</sequence>
<name>A0A146FNX1_ASPKA</name>
<evidence type="ECO:0000313" key="3">
    <source>
        <dbReference type="Proteomes" id="UP000075230"/>
    </source>
</evidence>
<dbReference type="PANTHER" id="PTHR37012">
    <property type="entry name" value="B-ZIP TRANSCRIPTION FACTOR (EUROFUNG)-RELATED"/>
    <property type="match status" value="1"/>
</dbReference>
<protein>
    <submittedName>
        <fullName evidence="2">Uncharacterized protein</fullName>
    </submittedName>
</protein>
<organism evidence="2 3">
    <name type="scientific">Aspergillus kawachii</name>
    <name type="common">White koji mold</name>
    <name type="synonym">Aspergillus awamori var. kawachi</name>
    <dbReference type="NCBI Taxonomy" id="1069201"/>
    <lineage>
        <taxon>Eukaryota</taxon>
        <taxon>Fungi</taxon>
        <taxon>Dikarya</taxon>
        <taxon>Ascomycota</taxon>
        <taxon>Pezizomycotina</taxon>
        <taxon>Eurotiomycetes</taxon>
        <taxon>Eurotiomycetidae</taxon>
        <taxon>Eurotiales</taxon>
        <taxon>Aspergillaceae</taxon>
        <taxon>Aspergillus</taxon>
        <taxon>Aspergillus subgen. Circumdati</taxon>
    </lineage>
</organism>
<feature type="compositionally biased region" description="Polar residues" evidence="1">
    <location>
        <begin position="277"/>
        <end position="286"/>
    </location>
</feature>
<dbReference type="EMBL" id="BCWF01000021">
    <property type="protein sequence ID" value="GAT27476.1"/>
    <property type="molecule type" value="Genomic_DNA"/>
</dbReference>
<reference evidence="3" key="2">
    <citation type="submission" date="2016-02" db="EMBL/GenBank/DDBJ databases">
        <title>Genome sequencing of Aspergillus luchuensis NBRC 4314.</title>
        <authorList>
            <person name="Yamada O."/>
        </authorList>
    </citation>
    <scope>NUCLEOTIDE SEQUENCE [LARGE SCALE GENOMIC DNA]</scope>
    <source>
        <strain evidence="3">RIB 2604</strain>
    </source>
</reference>
<accession>A0A146FNX1</accession>
<reference evidence="2 3" key="1">
    <citation type="journal article" date="2016" name="DNA Res.">
        <title>Genome sequence of Aspergillus luchuensis NBRC 4314.</title>
        <authorList>
            <person name="Yamada O."/>
            <person name="Machida M."/>
            <person name="Hosoyama A."/>
            <person name="Goto M."/>
            <person name="Takahashi T."/>
            <person name="Futagami T."/>
            <person name="Yamagata Y."/>
            <person name="Takeuchi M."/>
            <person name="Kobayashi T."/>
            <person name="Koike H."/>
            <person name="Abe K."/>
            <person name="Asai K."/>
            <person name="Arita M."/>
            <person name="Fujita N."/>
            <person name="Fukuda K."/>
            <person name="Higa K."/>
            <person name="Horikawa H."/>
            <person name="Ishikawa T."/>
            <person name="Jinno K."/>
            <person name="Kato Y."/>
            <person name="Kirimura K."/>
            <person name="Mizutani O."/>
            <person name="Nakasone K."/>
            <person name="Sano M."/>
            <person name="Shiraishi Y."/>
            <person name="Tsukahara M."/>
            <person name="Gomi K."/>
        </authorList>
    </citation>
    <scope>NUCLEOTIDE SEQUENCE [LARGE SCALE GENOMIC DNA]</scope>
    <source>
        <strain evidence="2 3">RIB 2604</strain>
    </source>
</reference>
<dbReference type="Proteomes" id="UP000075230">
    <property type="component" value="Unassembled WGS sequence"/>
</dbReference>
<comment type="caution">
    <text evidence="2">The sequence shown here is derived from an EMBL/GenBank/DDBJ whole genome shotgun (WGS) entry which is preliminary data.</text>
</comment>
<evidence type="ECO:0000256" key="1">
    <source>
        <dbReference type="SAM" id="MobiDB-lite"/>
    </source>
</evidence>
<gene>
    <name evidence="2" type="ORF">RIB2604_02111690</name>
</gene>
<proteinExistence type="predicted"/>
<dbReference type="PANTHER" id="PTHR37012:SF2">
    <property type="entry name" value="BZIP DOMAIN-CONTAINING PROTEIN-RELATED"/>
    <property type="match status" value="1"/>
</dbReference>